<dbReference type="InterPro" id="IPR036736">
    <property type="entry name" value="ACP-like_sf"/>
</dbReference>
<dbReference type="GO" id="GO:0017000">
    <property type="term" value="P:antibiotic biosynthetic process"/>
    <property type="evidence" value="ECO:0007669"/>
    <property type="project" value="UniProtKB-ARBA"/>
</dbReference>
<dbReference type="InterPro" id="IPR006162">
    <property type="entry name" value="Ppantetheine_attach_site"/>
</dbReference>
<keyword evidence="6" id="KW-1185">Reference proteome</keyword>
<dbReference type="Pfam" id="PF00668">
    <property type="entry name" value="Condensation"/>
    <property type="match status" value="1"/>
</dbReference>
<evidence type="ECO:0000256" key="3">
    <source>
        <dbReference type="ARBA" id="ARBA00022553"/>
    </source>
</evidence>
<evidence type="ECO:0000313" key="6">
    <source>
        <dbReference type="Proteomes" id="UP000326979"/>
    </source>
</evidence>
<gene>
    <name evidence="5" type="ORF">FNH04_04960</name>
</gene>
<evidence type="ECO:0000259" key="4">
    <source>
        <dbReference type="PROSITE" id="PS50075"/>
    </source>
</evidence>
<dbReference type="SMART" id="SM00823">
    <property type="entry name" value="PKS_PP"/>
    <property type="match status" value="1"/>
</dbReference>
<dbReference type="RefSeq" id="WP_152780676.1">
    <property type="nucleotide sequence ID" value="NZ_BAABEQ010000001.1"/>
</dbReference>
<evidence type="ECO:0000256" key="2">
    <source>
        <dbReference type="ARBA" id="ARBA00022450"/>
    </source>
</evidence>
<dbReference type="Gene3D" id="3.30.559.10">
    <property type="entry name" value="Chloramphenicol acetyltransferase-like domain"/>
    <property type="match status" value="1"/>
</dbReference>
<dbReference type="PROSITE" id="PS00012">
    <property type="entry name" value="PHOSPHOPANTETHEINE"/>
    <property type="match status" value="1"/>
</dbReference>
<dbReference type="NCBIfam" id="TIGR01720">
    <property type="entry name" value="NRPS-para261"/>
    <property type="match status" value="1"/>
</dbReference>
<organism evidence="5 6">
    <name type="scientific">Streptomyces phyllanthi</name>
    <dbReference type="NCBI Taxonomy" id="1803180"/>
    <lineage>
        <taxon>Bacteria</taxon>
        <taxon>Bacillati</taxon>
        <taxon>Actinomycetota</taxon>
        <taxon>Actinomycetes</taxon>
        <taxon>Kitasatosporales</taxon>
        <taxon>Streptomycetaceae</taxon>
        <taxon>Streptomyces</taxon>
    </lineage>
</organism>
<keyword evidence="2" id="KW-0596">Phosphopantetheine</keyword>
<dbReference type="SUPFAM" id="SSF52777">
    <property type="entry name" value="CoA-dependent acyltransferases"/>
    <property type="match status" value="2"/>
</dbReference>
<dbReference type="Gene3D" id="1.10.1200.10">
    <property type="entry name" value="ACP-like"/>
    <property type="match status" value="1"/>
</dbReference>
<dbReference type="EMBL" id="VJZE01000017">
    <property type="protein sequence ID" value="MPY39292.1"/>
    <property type="molecule type" value="Genomic_DNA"/>
</dbReference>
<dbReference type="GO" id="GO:0008610">
    <property type="term" value="P:lipid biosynthetic process"/>
    <property type="evidence" value="ECO:0007669"/>
    <property type="project" value="UniProtKB-ARBA"/>
</dbReference>
<feature type="domain" description="Carrier" evidence="4">
    <location>
        <begin position="20"/>
        <end position="94"/>
    </location>
</feature>
<comment type="cofactor">
    <cofactor evidence="1">
        <name>pantetheine 4'-phosphate</name>
        <dbReference type="ChEBI" id="CHEBI:47942"/>
    </cofactor>
</comment>
<reference evidence="5 6" key="1">
    <citation type="submission" date="2019-07" db="EMBL/GenBank/DDBJ databases">
        <title>New species of Amycolatopsis and Streptomyces.</title>
        <authorList>
            <person name="Duangmal K."/>
            <person name="Teo W.F.A."/>
            <person name="Lipun K."/>
        </authorList>
    </citation>
    <scope>NUCLEOTIDE SEQUENCE [LARGE SCALE GENOMIC DNA]</scope>
    <source>
        <strain evidence="5 6">TISTR 2346</strain>
    </source>
</reference>
<dbReference type="Proteomes" id="UP000326979">
    <property type="component" value="Unassembled WGS sequence"/>
</dbReference>
<sequence>MREYVTSPFDEPNSSVAGRVPVTRRQRVLCELVADLLRVSDVGIDDSFVALGGDSIIAMQLVSQARKAGLRITVGDVLTHRDMEALAEAATTVEQEPRSVADSGVGPVVTTPIMHWFRERGGVVDTYNQFAVLRTPSGLTEARLVSMSQALLDHHDILRLRLSVLDGEEDWVLETLPVGAVDAASAVRRIDVAGRPEDDWAALVRQESDVARDRLRPREGNVFQAVWFDAGPDRQGKLALVVHHLAIDSISWRILASDLATAWRGAEEDGAIALDPVPTSFRRWSEVLGEQAHAQASVAELPGWLERLRPGAARFGDRPRVPGHDWEGRDRCFTESLPAEFTEVLLTTVPSLFNAGINDVLLAGLALAMGDWHRGRGTAGDGTALLHLEGHGREGALADLDLSRTVGWFTSLFPIRLDLGELDWADVHAAGPAVGSAVKRIKEQVRGIPDKGVRYSLLRYLNPETGALLEKAAQPEFVFNYLGRFEVADDADWSVVPEYGTGLDDVGPGMPMAHSIEVNVATVDQADGPVLRATWTWADSVVSEADTRELADTWFRMLRALVAHAREPGAGGLTPSDLTLSSLSQHELEEIESDLRAF</sequence>
<dbReference type="InterPro" id="IPR001242">
    <property type="entry name" value="Condensation_dom"/>
</dbReference>
<keyword evidence="3" id="KW-0597">Phosphoprotein</keyword>
<name>A0A5N8VWU4_9ACTN</name>
<dbReference type="InterPro" id="IPR020806">
    <property type="entry name" value="PKS_PP-bd"/>
</dbReference>
<dbReference type="InterPro" id="IPR009081">
    <property type="entry name" value="PP-bd_ACP"/>
</dbReference>
<dbReference type="InterPro" id="IPR010060">
    <property type="entry name" value="NRPS_synth"/>
</dbReference>
<evidence type="ECO:0000313" key="5">
    <source>
        <dbReference type="EMBL" id="MPY39292.1"/>
    </source>
</evidence>
<dbReference type="Gene3D" id="3.30.559.30">
    <property type="entry name" value="Nonribosomal peptide synthetase, condensation domain"/>
    <property type="match status" value="1"/>
</dbReference>
<dbReference type="InterPro" id="IPR023213">
    <property type="entry name" value="CAT-like_dom_sf"/>
</dbReference>
<evidence type="ECO:0000256" key="1">
    <source>
        <dbReference type="ARBA" id="ARBA00001957"/>
    </source>
</evidence>
<proteinExistence type="predicted"/>
<accession>A0A5N8VWU4</accession>
<dbReference type="PANTHER" id="PTHR45398:SF1">
    <property type="entry name" value="ENZYME, PUTATIVE (JCVI)-RELATED"/>
    <property type="match status" value="1"/>
</dbReference>
<protein>
    <submittedName>
        <fullName evidence="5">Peptide synthetase</fullName>
    </submittedName>
</protein>
<dbReference type="GO" id="GO:0003824">
    <property type="term" value="F:catalytic activity"/>
    <property type="evidence" value="ECO:0007669"/>
    <property type="project" value="InterPro"/>
</dbReference>
<dbReference type="AlphaFoldDB" id="A0A5N8VWU4"/>
<dbReference type="Pfam" id="PF00550">
    <property type="entry name" value="PP-binding"/>
    <property type="match status" value="1"/>
</dbReference>
<comment type="caution">
    <text evidence="5">The sequence shown here is derived from an EMBL/GenBank/DDBJ whole genome shotgun (WGS) entry which is preliminary data.</text>
</comment>
<dbReference type="PANTHER" id="PTHR45398">
    <property type="match status" value="1"/>
</dbReference>
<dbReference type="SUPFAM" id="SSF47336">
    <property type="entry name" value="ACP-like"/>
    <property type="match status" value="1"/>
</dbReference>
<dbReference type="PROSITE" id="PS50075">
    <property type="entry name" value="CARRIER"/>
    <property type="match status" value="1"/>
</dbReference>
<dbReference type="OrthoDB" id="2472181at2"/>
<dbReference type="GO" id="GO:0031177">
    <property type="term" value="F:phosphopantetheine binding"/>
    <property type="evidence" value="ECO:0007669"/>
    <property type="project" value="InterPro"/>
</dbReference>